<dbReference type="Pfam" id="PF08240">
    <property type="entry name" value="ADH_N"/>
    <property type="match status" value="1"/>
</dbReference>
<dbReference type="PANTHER" id="PTHR43677:SF1">
    <property type="entry name" value="ACRYLYL-COA REDUCTASE ACUI-RELATED"/>
    <property type="match status" value="1"/>
</dbReference>
<dbReference type="InterPro" id="IPR013154">
    <property type="entry name" value="ADH-like_N"/>
</dbReference>
<dbReference type="Gene3D" id="3.90.180.10">
    <property type="entry name" value="Medium-chain alcohol dehydrogenases, catalytic domain"/>
    <property type="match status" value="1"/>
</dbReference>
<dbReference type="EMBL" id="UINC01108911">
    <property type="protein sequence ID" value="SVC75365.1"/>
    <property type="molecule type" value="Genomic_DNA"/>
</dbReference>
<sequence>MSQTFKALVVRQDGTNFTRSIEQRNISELPKGEVLIRVHFSSLNYKDGLSCSGVRTVTRHYPHTPGVDAAGVIESTSVDRFKVGDHVVVISFDLGMNTSGGFGQYISVPADWVMPLPEGLSLRESMIYGTAGFTAGISIYLLQKQNIFPDSGPILVTG</sequence>
<dbReference type="Gene3D" id="3.40.50.720">
    <property type="entry name" value="NAD(P)-binding Rossmann-like Domain"/>
    <property type="match status" value="1"/>
</dbReference>
<organism evidence="2">
    <name type="scientific">marine metagenome</name>
    <dbReference type="NCBI Taxonomy" id="408172"/>
    <lineage>
        <taxon>unclassified sequences</taxon>
        <taxon>metagenomes</taxon>
        <taxon>ecological metagenomes</taxon>
    </lineage>
</organism>
<feature type="non-terminal residue" evidence="2">
    <location>
        <position position="158"/>
    </location>
</feature>
<name>A0A382PRT3_9ZZZZ</name>
<feature type="domain" description="Alcohol dehydrogenase-like N-terminal" evidence="1">
    <location>
        <begin position="31"/>
        <end position="118"/>
    </location>
</feature>
<dbReference type="SUPFAM" id="SSF50129">
    <property type="entry name" value="GroES-like"/>
    <property type="match status" value="1"/>
</dbReference>
<gene>
    <name evidence="2" type="ORF">METZ01_LOCUS328219</name>
</gene>
<evidence type="ECO:0000259" key="1">
    <source>
        <dbReference type="Pfam" id="PF08240"/>
    </source>
</evidence>
<dbReference type="InterPro" id="IPR011032">
    <property type="entry name" value="GroES-like_sf"/>
</dbReference>
<evidence type="ECO:0000313" key="2">
    <source>
        <dbReference type="EMBL" id="SVC75365.1"/>
    </source>
</evidence>
<dbReference type="GO" id="GO:0043957">
    <property type="term" value="F:acryloyl-CoA reductase (NADPH) activity"/>
    <property type="evidence" value="ECO:0007669"/>
    <property type="project" value="TreeGrafter"/>
</dbReference>
<reference evidence="2" key="1">
    <citation type="submission" date="2018-05" db="EMBL/GenBank/DDBJ databases">
        <authorList>
            <person name="Lanie J.A."/>
            <person name="Ng W.-L."/>
            <person name="Kazmierczak K.M."/>
            <person name="Andrzejewski T.M."/>
            <person name="Davidsen T.M."/>
            <person name="Wayne K.J."/>
            <person name="Tettelin H."/>
            <person name="Glass J.I."/>
            <person name="Rusch D."/>
            <person name="Podicherti R."/>
            <person name="Tsui H.-C.T."/>
            <person name="Winkler M.E."/>
        </authorList>
    </citation>
    <scope>NUCLEOTIDE SEQUENCE</scope>
</reference>
<dbReference type="InterPro" id="IPR051397">
    <property type="entry name" value="Zn-ADH-like_protein"/>
</dbReference>
<dbReference type="PANTHER" id="PTHR43677">
    <property type="entry name" value="SHORT-CHAIN DEHYDROGENASE/REDUCTASE"/>
    <property type="match status" value="1"/>
</dbReference>
<accession>A0A382PRT3</accession>
<dbReference type="AlphaFoldDB" id="A0A382PRT3"/>
<proteinExistence type="predicted"/>
<protein>
    <recommendedName>
        <fullName evidence="1">Alcohol dehydrogenase-like N-terminal domain-containing protein</fullName>
    </recommendedName>
</protein>